<evidence type="ECO:0000256" key="1">
    <source>
        <dbReference type="SAM" id="Phobius"/>
    </source>
</evidence>
<dbReference type="Proteomes" id="UP001516023">
    <property type="component" value="Unassembled WGS sequence"/>
</dbReference>
<keyword evidence="1" id="KW-1133">Transmembrane helix</keyword>
<organism evidence="2 3">
    <name type="scientific">Cyclotella cryptica</name>
    <dbReference type="NCBI Taxonomy" id="29204"/>
    <lineage>
        <taxon>Eukaryota</taxon>
        <taxon>Sar</taxon>
        <taxon>Stramenopiles</taxon>
        <taxon>Ochrophyta</taxon>
        <taxon>Bacillariophyta</taxon>
        <taxon>Coscinodiscophyceae</taxon>
        <taxon>Thalassiosirophycidae</taxon>
        <taxon>Stephanodiscales</taxon>
        <taxon>Stephanodiscaceae</taxon>
        <taxon>Cyclotella</taxon>
    </lineage>
</organism>
<name>A0ABD3NM96_9STRA</name>
<dbReference type="EMBL" id="JABMIG020000470">
    <property type="protein sequence ID" value="KAL3776998.1"/>
    <property type="molecule type" value="Genomic_DNA"/>
</dbReference>
<protein>
    <submittedName>
        <fullName evidence="2">Uncharacterized protein</fullName>
    </submittedName>
</protein>
<sequence>MAVKSPSSLRHRYHHSRGAPLYLMLVVLLFVVSLYFHLQKLKNTLPNLFSTDPSSRLTSKPSKASTTDVVNAQGTERVDEVVSNLTSVKITNCSGRGLDERSNKKCYVFWSGPPMDGARKGAFEKMKALIEYDCDVFVQLVTRDNLLSFENPERPLHPAVLLQPGLSGVHFSDYLRSYFMHNHGGCYHDIKVLTGPPKLGELFERMAKNESIYMIGAPEGGPEDIGCDHDYARLLNVTCEYVVGKWKSLLSNGMYMVRKQTDFTDRWLSLVEHRLTEKYEMLKEHPSPLAGRCCQGQDTKGYPISWTELGGSALHPVQAVYSNHIQIGFPWFDRGMNYRSITEDG</sequence>
<evidence type="ECO:0000313" key="2">
    <source>
        <dbReference type="EMBL" id="KAL3776998.1"/>
    </source>
</evidence>
<evidence type="ECO:0000313" key="3">
    <source>
        <dbReference type="Proteomes" id="UP001516023"/>
    </source>
</evidence>
<keyword evidence="1" id="KW-0812">Transmembrane</keyword>
<reference evidence="2 3" key="1">
    <citation type="journal article" date="2020" name="G3 (Bethesda)">
        <title>Improved Reference Genome for Cyclotella cryptica CCMP332, a Model for Cell Wall Morphogenesis, Salinity Adaptation, and Lipid Production in Diatoms (Bacillariophyta).</title>
        <authorList>
            <person name="Roberts W.R."/>
            <person name="Downey K.M."/>
            <person name="Ruck E.C."/>
            <person name="Traller J.C."/>
            <person name="Alverson A.J."/>
        </authorList>
    </citation>
    <scope>NUCLEOTIDE SEQUENCE [LARGE SCALE GENOMIC DNA]</scope>
    <source>
        <strain evidence="2 3">CCMP332</strain>
    </source>
</reference>
<proteinExistence type="predicted"/>
<dbReference type="AlphaFoldDB" id="A0ABD3NM96"/>
<keyword evidence="3" id="KW-1185">Reference proteome</keyword>
<accession>A0ABD3NM96</accession>
<keyword evidence="1" id="KW-0472">Membrane</keyword>
<feature type="transmembrane region" description="Helical" evidence="1">
    <location>
        <begin position="21"/>
        <end position="38"/>
    </location>
</feature>
<comment type="caution">
    <text evidence="2">The sequence shown here is derived from an EMBL/GenBank/DDBJ whole genome shotgun (WGS) entry which is preliminary data.</text>
</comment>
<gene>
    <name evidence="2" type="ORF">HJC23_006773</name>
</gene>